<dbReference type="AlphaFoldDB" id="A0A6J7JAC2"/>
<dbReference type="Gene3D" id="3.20.20.190">
    <property type="entry name" value="Phosphatidylinositol (PI) phosphodiesterase"/>
    <property type="match status" value="1"/>
</dbReference>
<organism evidence="2">
    <name type="scientific">freshwater metagenome</name>
    <dbReference type="NCBI Taxonomy" id="449393"/>
    <lineage>
        <taxon>unclassified sequences</taxon>
        <taxon>metagenomes</taxon>
        <taxon>ecological metagenomes</taxon>
    </lineage>
</organism>
<accession>A0A6J7JAC2</accession>
<dbReference type="GO" id="GO:0006629">
    <property type="term" value="P:lipid metabolic process"/>
    <property type="evidence" value="ECO:0007669"/>
    <property type="project" value="InterPro"/>
</dbReference>
<dbReference type="EMBL" id="CAFBNL010000001">
    <property type="protein sequence ID" value="CAB4940086.1"/>
    <property type="molecule type" value="Genomic_DNA"/>
</dbReference>
<proteinExistence type="predicted"/>
<dbReference type="CDD" id="cd08556">
    <property type="entry name" value="GDPD"/>
    <property type="match status" value="1"/>
</dbReference>
<feature type="domain" description="GP-PDE" evidence="1">
    <location>
        <begin position="52"/>
        <end position="274"/>
    </location>
</feature>
<evidence type="ECO:0000259" key="1">
    <source>
        <dbReference type="PROSITE" id="PS51704"/>
    </source>
</evidence>
<dbReference type="Pfam" id="PF03009">
    <property type="entry name" value="GDPD"/>
    <property type="match status" value="1"/>
</dbReference>
<dbReference type="PANTHER" id="PTHR46211">
    <property type="entry name" value="GLYCEROPHOSPHORYL DIESTER PHOSPHODIESTERASE"/>
    <property type="match status" value="1"/>
</dbReference>
<sequence>MWGSAPDDWALIPVRVQATYSHLEVPIRSEGVISAAASIRATIRPVSTRQTPIAFAHRGARTLEPENTIPAFRKALDQGATGLESDAWVSSDGQVVLVHDGVLRAGLRRVKVAETSALDLEKFGVPTLRALYEECGSEFELSIDIKEPGSASKMIEIASNLGVESRLWLCSPDYDFLATLREISSSIRLVHSPGRGNVVPATFERLASDLSEKGLNALNLHHSDWSKGVVSLVHRFELSSFAWDTQEIRHLNAAFNMGVDGVYCDRTDRMMTTLHEWQSREILPL</sequence>
<dbReference type="SUPFAM" id="SSF51695">
    <property type="entry name" value="PLC-like phosphodiesterases"/>
    <property type="match status" value="1"/>
</dbReference>
<gene>
    <name evidence="2" type="ORF">UFOPK3789_00018</name>
</gene>
<dbReference type="PROSITE" id="PS51704">
    <property type="entry name" value="GP_PDE"/>
    <property type="match status" value="1"/>
</dbReference>
<dbReference type="PROSITE" id="PS50007">
    <property type="entry name" value="PIPLC_X_DOMAIN"/>
    <property type="match status" value="1"/>
</dbReference>
<dbReference type="InterPro" id="IPR017946">
    <property type="entry name" value="PLC-like_Pdiesterase_TIM-brl"/>
</dbReference>
<evidence type="ECO:0000313" key="2">
    <source>
        <dbReference type="EMBL" id="CAB4940086.1"/>
    </source>
</evidence>
<reference evidence="2" key="1">
    <citation type="submission" date="2020-05" db="EMBL/GenBank/DDBJ databases">
        <authorList>
            <person name="Chiriac C."/>
            <person name="Salcher M."/>
            <person name="Ghai R."/>
            <person name="Kavagutti S V."/>
        </authorList>
    </citation>
    <scope>NUCLEOTIDE SEQUENCE</scope>
</reference>
<protein>
    <submittedName>
        <fullName evidence="2">Unannotated protein</fullName>
    </submittedName>
</protein>
<dbReference type="InterPro" id="IPR030395">
    <property type="entry name" value="GP_PDE_dom"/>
</dbReference>
<dbReference type="PANTHER" id="PTHR46211:SF14">
    <property type="entry name" value="GLYCEROPHOSPHODIESTER PHOSPHODIESTERASE"/>
    <property type="match status" value="1"/>
</dbReference>
<dbReference type="GO" id="GO:0008081">
    <property type="term" value="F:phosphoric diester hydrolase activity"/>
    <property type="evidence" value="ECO:0007669"/>
    <property type="project" value="InterPro"/>
</dbReference>
<name>A0A6J7JAC2_9ZZZZ</name>